<accession>D8JD98</accession>
<protein>
    <submittedName>
        <fullName evidence="2">Uncharacterized protein</fullName>
    </submittedName>
</protein>
<geneLocation type="plasmid" evidence="2 4">
    <name>5</name>
</geneLocation>
<dbReference type="KEGG" id="hje:HacjB3_19578"/>
<dbReference type="EMBL" id="CP002067">
    <property type="protein sequence ID" value="ADJ17251.1"/>
    <property type="molecule type" value="Genomic_DNA"/>
</dbReference>
<name>D8JD98_HALJB</name>
<dbReference type="HOGENOM" id="CLU_2613477_0_0_2"/>
<evidence type="ECO:0000256" key="1">
    <source>
        <dbReference type="SAM" id="Coils"/>
    </source>
</evidence>
<evidence type="ECO:0000313" key="5">
    <source>
        <dbReference type="Proteomes" id="UP000011645"/>
    </source>
</evidence>
<dbReference type="Proteomes" id="UP000000390">
    <property type="component" value="Plasmid 5"/>
</dbReference>
<evidence type="ECO:0000313" key="4">
    <source>
        <dbReference type="Proteomes" id="UP000000390"/>
    </source>
</evidence>
<dbReference type="Proteomes" id="UP000011645">
    <property type="component" value="Unassembled WGS sequence"/>
</dbReference>
<keyword evidence="2" id="KW-0614">Plasmid</keyword>
<dbReference type="EMBL" id="AOHV01000001">
    <property type="protein sequence ID" value="ELY41938.1"/>
    <property type="molecule type" value="Genomic_DNA"/>
</dbReference>
<organism evidence="2 4">
    <name type="scientific">Halalkalicoccus jeotgali (strain DSM 18796 / CECT 7217 / JCM 14584 / KCTC 4019 / B3)</name>
    <dbReference type="NCBI Taxonomy" id="795797"/>
    <lineage>
        <taxon>Archaea</taxon>
        <taxon>Methanobacteriati</taxon>
        <taxon>Methanobacteriota</taxon>
        <taxon>Stenosarchaea group</taxon>
        <taxon>Halobacteria</taxon>
        <taxon>Halobacteriales</taxon>
        <taxon>Halococcaceae</taxon>
        <taxon>Halalkalicoccus</taxon>
    </lineage>
</organism>
<sequence length="78" mass="8926">MSHTSDITSGDGTDTGETIEAQQQAIDDLQKRIEELEKAVQTRTERYTILRDIVTKKTDLDSETIDELVERQLESDDR</sequence>
<dbReference type="AlphaFoldDB" id="D8JD98"/>
<reference evidence="3 5" key="2">
    <citation type="journal article" date="2014" name="PLoS Genet.">
        <title>Phylogenetically driven sequencing of extremely halophilic archaea reveals strategies for static and dynamic osmo-response.</title>
        <authorList>
            <person name="Becker E.A."/>
            <person name="Seitzer P.M."/>
            <person name="Tritt A."/>
            <person name="Larsen D."/>
            <person name="Krusor M."/>
            <person name="Yao A.I."/>
            <person name="Wu D."/>
            <person name="Madern D."/>
            <person name="Eisen J.A."/>
            <person name="Darling A.E."/>
            <person name="Facciotti M.T."/>
        </authorList>
    </citation>
    <scope>NUCLEOTIDE SEQUENCE [LARGE SCALE GENOMIC DNA]</scope>
    <source>
        <strain evidence="3">B3</strain>
        <strain evidence="5">DSM 18796 / CECT 7217 / JCM 14584 / KCTC 4019 / B3</strain>
    </source>
</reference>
<feature type="coiled-coil region" evidence="1">
    <location>
        <begin position="19"/>
        <end position="46"/>
    </location>
</feature>
<evidence type="ECO:0000313" key="3">
    <source>
        <dbReference type="EMBL" id="ELY41938.1"/>
    </source>
</evidence>
<keyword evidence="5" id="KW-1185">Reference proteome</keyword>
<reference evidence="2 4" key="1">
    <citation type="journal article" date="2010" name="J. Bacteriol.">
        <title>Complete genome sequence of Halalkalicoccus jeotgali B3(T), an extremely halophilic archaeon.</title>
        <authorList>
            <person name="Roh S.W."/>
            <person name="Nam Y.D."/>
            <person name="Nam S.H."/>
            <person name="Choi S.H."/>
            <person name="Park H.S."/>
            <person name="Bae J.W."/>
        </authorList>
    </citation>
    <scope>NUCLEOTIDE SEQUENCE [LARGE SCALE GENOMIC DNA]</scope>
    <source>
        <strain evidence="2">B3</strain>
        <strain evidence="4">DSM 18796 / CECT 7217 / JCM 14584 / KCTC 4019 / B3</strain>
        <plasmid evidence="4">5</plasmid>
    </source>
</reference>
<keyword evidence="1" id="KW-0175">Coiled coil</keyword>
<dbReference type="GeneID" id="9385818"/>
<dbReference type="PATRIC" id="fig|795797.18.peg.3774"/>
<gene>
    <name evidence="2" type="ordered locus">HacjB3_19578</name>
    <name evidence="3" type="ORF">C497_00010</name>
</gene>
<evidence type="ECO:0000313" key="2">
    <source>
        <dbReference type="EMBL" id="ADJ17251.1"/>
    </source>
</evidence>
<dbReference type="RefSeq" id="WP_008413525.1">
    <property type="nucleotide sequence ID" value="NC_014302.1"/>
</dbReference>
<proteinExistence type="predicted"/>